<dbReference type="AlphaFoldDB" id="A0A3L8Q3W9"/>
<protein>
    <submittedName>
        <fullName evidence="1">Uncharacterized protein</fullName>
    </submittedName>
</protein>
<name>A0A3L8Q3W9_CHLGU</name>
<reference evidence="1 2" key="1">
    <citation type="journal article" date="2018" name="Proc. R. Soc. B">
        <title>A non-coding region near Follistatin controls head colour polymorphism in the Gouldian finch.</title>
        <authorList>
            <person name="Toomey M.B."/>
            <person name="Marques C.I."/>
            <person name="Andrade P."/>
            <person name="Araujo P.M."/>
            <person name="Sabatino S."/>
            <person name="Gazda M.A."/>
            <person name="Afonso S."/>
            <person name="Lopes R.J."/>
            <person name="Corbo J.C."/>
            <person name="Carneiro M."/>
        </authorList>
    </citation>
    <scope>NUCLEOTIDE SEQUENCE [LARGE SCALE GENOMIC DNA]</scope>
    <source>
        <strain evidence="1">Red01</strain>
        <tissue evidence="1">Muscle</tissue>
    </source>
</reference>
<evidence type="ECO:0000313" key="1">
    <source>
        <dbReference type="EMBL" id="RLV62035.1"/>
    </source>
</evidence>
<proteinExistence type="predicted"/>
<organism evidence="1 2">
    <name type="scientific">Chloebia gouldiae</name>
    <name type="common">Gouldian finch</name>
    <name type="synonym">Erythrura gouldiae</name>
    <dbReference type="NCBI Taxonomy" id="44316"/>
    <lineage>
        <taxon>Eukaryota</taxon>
        <taxon>Metazoa</taxon>
        <taxon>Chordata</taxon>
        <taxon>Craniata</taxon>
        <taxon>Vertebrata</taxon>
        <taxon>Euteleostomi</taxon>
        <taxon>Archelosauria</taxon>
        <taxon>Archosauria</taxon>
        <taxon>Dinosauria</taxon>
        <taxon>Saurischia</taxon>
        <taxon>Theropoda</taxon>
        <taxon>Coelurosauria</taxon>
        <taxon>Aves</taxon>
        <taxon>Neognathae</taxon>
        <taxon>Neoaves</taxon>
        <taxon>Telluraves</taxon>
        <taxon>Australaves</taxon>
        <taxon>Passeriformes</taxon>
        <taxon>Passeroidea</taxon>
        <taxon>Passeridae</taxon>
        <taxon>Chloebia</taxon>
    </lineage>
</organism>
<evidence type="ECO:0000313" key="2">
    <source>
        <dbReference type="Proteomes" id="UP000276834"/>
    </source>
</evidence>
<feature type="non-terminal residue" evidence="1">
    <location>
        <position position="122"/>
    </location>
</feature>
<keyword evidence="2" id="KW-1185">Reference proteome</keyword>
<dbReference type="EMBL" id="QUSF01011960">
    <property type="protein sequence ID" value="RLV62035.1"/>
    <property type="molecule type" value="Genomic_DNA"/>
</dbReference>
<dbReference type="Proteomes" id="UP000276834">
    <property type="component" value="Unassembled WGS sequence"/>
</dbReference>
<accession>A0A3L8Q3W9</accession>
<sequence length="122" mass="12903">MVLGSAQPVLVSAQPCRAPGSGYSSSSPGVQGCKARGTGIICGFPGQQEQGGMWCQSCVPRGCAFLWGQRVWAEGARAGSRCCSGTGAVALWSHFKGVIMEHFGGCFWNSICSWIPLRVQQF</sequence>
<comment type="caution">
    <text evidence="1">The sequence shown here is derived from an EMBL/GenBank/DDBJ whole genome shotgun (WGS) entry which is preliminary data.</text>
</comment>
<gene>
    <name evidence="1" type="ORF">DV515_00019748</name>
</gene>